<evidence type="ECO:0000313" key="27">
    <source>
        <dbReference type="Proteomes" id="UP001500957"/>
    </source>
</evidence>
<name>A0ABN1H4D6_9ACTN</name>
<comment type="catalytic activity">
    <reaction evidence="13">
        <text>(5Z,8Z,11Z,14Z)-eicosatetraenoyl-CoA + H2O = (5Z,8Z,11Z,14Z)-eicosatetraenoate + CoA + H(+)</text>
        <dbReference type="Rhea" id="RHEA:40151"/>
        <dbReference type="ChEBI" id="CHEBI:15377"/>
        <dbReference type="ChEBI" id="CHEBI:15378"/>
        <dbReference type="ChEBI" id="CHEBI:32395"/>
        <dbReference type="ChEBI" id="CHEBI:57287"/>
        <dbReference type="ChEBI" id="CHEBI:57368"/>
    </reaction>
    <physiologicalReaction direction="left-to-right" evidence="13">
        <dbReference type="Rhea" id="RHEA:40152"/>
    </physiologicalReaction>
</comment>
<keyword evidence="12" id="KW-0966">Cell projection</keyword>
<evidence type="ECO:0000256" key="24">
    <source>
        <dbReference type="SAM" id="MobiDB-lite"/>
    </source>
</evidence>
<evidence type="ECO:0000256" key="10">
    <source>
        <dbReference type="ARBA" id="ARBA00023098"/>
    </source>
</evidence>
<dbReference type="InterPro" id="IPR006683">
    <property type="entry name" value="Thioestr_dom"/>
</dbReference>
<comment type="catalytic activity">
    <reaction evidence="19">
        <text>octanoyl-CoA + H2O = octanoate + CoA + H(+)</text>
        <dbReference type="Rhea" id="RHEA:30143"/>
        <dbReference type="ChEBI" id="CHEBI:15377"/>
        <dbReference type="ChEBI" id="CHEBI:15378"/>
        <dbReference type="ChEBI" id="CHEBI:25646"/>
        <dbReference type="ChEBI" id="CHEBI:57287"/>
        <dbReference type="ChEBI" id="CHEBI:57386"/>
    </reaction>
    <physiologicalReaction direction="left-to-right" evidence="19">
        <dbReference type="Rhea" id="RHEA:30144"/>
    </physiologicalReaction>
</comment>
<keyword evidence="5" id="KW-0963">Cytoplasm</keyword>
<comment type="similarity">
    <text evidence="15">Belongs to the THEM4/THEM5 thioesterase family.</text>
</comment>
<keyword evidence="27" id="KW-1185">Reference proteome</keyword>
<proteinExistence type="inferred from homology"/>
<keyword evidence="8" id="KW-0276">Fatty acid metabolism</keyword>
<evidence type="ECO:0000256" key="9">
    <source>
        <dbReference type="ARBA" id="ARBA00022946"/>
    </source>
</evidence>
<evidence type="ECO:0000256" key="6">
    <source>
        <dbReference type="ARBA" id="ARBA00022703"/>
    </source>
</evidence>
<evidence type="ECO:0000256" key="11">
    <source>
        <dbReference type="ARBA" id="ARBA00023136"/>
    </source>
</evidence>
<evidence type="ECO:0000256" key="12">
    <source>
        <dbReference type="ARBA" id="ARBA00023273"/>
    </source>
</evidence>
<organism evidence="26 27">
    <name type="scientific">Sporichthya brevicatena</name>
    <dbReference type="NCBI Taxonomy" id="171442"/>
    <lineage>
        <taxon>Bacteria</taxon>
        <taxon>Bacillati</taxon>
        <taxon>Actinomycetota</taxon>
        <taxon>Actinomycetes</taxon>
        <taxon>Sporichthyales</taxon>
        <taxon>Sporichthyaceae</taxon>
        <taxon>Sporichthya</taxon>
    </lineage>
</organism>
<evidence type="ECO:0000256" key="16">
    <source>
        <dbReference type="ARBA" id="ARBA00038848"/>
    </source>
</evidence>
<evidence type="ECO:0000256" key="18">
    <source>
        <dbReference type="ARBA" id="ARBA00043210"/>
    </source>
</evidence>
<dbReference type="InterPro" id="IPR029069">
    <property type="entry name" value="HotDog_dom_sf"/>
</dbReference>
<evidence type="ECO:0000256" key="23">
    <source>
        <dbReference type="ARBA" id="ARBA00048180"/>
    </source>
</evidence>
<evidence type="ECO:0000256" key="22">
    <source>
        <dbReference type="ARBA" id="ARBA00048074"/>
    </source>
</evidence>
<evidence type="ECO:0000256" key="13">
    <source>
        <dbReference type="ARBA" id="ARBA00035852"/>
    </source>
</evidence>
<feature type="region of interest" description="Disordered" evidence="24">
    <location>
        <begin position="56"/>
        <end position="77"/>
    </location>
</feature>
<evidence type="ECO:0000256" key="8">
    <source>
        <dbReference type="ARBA" id="ARBA00022832"/>
    </source>
</evidence>
<dbReference type="Proteomes" id="UP001500957">
    <property type="component" value="Unassembled WGS sequence"/>
</dbReference>
<evidence type="ECO:0000256" key="1">
    <source>
        <dbReference type="ARBA" id="ARBA00004170"/>
    </source>
</evidence>
<keyword evidence="9" id="KW-0809">Transit peptide</keyword>
<gene>
    <name evidence="26" type="ORF">GCM10009547_35390</name>
</gene>
<evidence type="ECO:0000256" key="4">
    <source>
        <dbReference type="ARBA" id="ARBA00022475"/>
    </source>
</evidence>
<accession>A0ABN1H4D6</accession>
<dbReference type="EC" id="3.1.2.2" evidence="16"/>
<protein>
    <recommendedName>
        <fullName evidence="17">Acyl-coenzyme A thioesterase THEM4</fullName>
        <ecNumber evidence="16">3.1.2.2</ecNumber>
    </recommendedName>
    <alternativeName>
        <fullName evidence="18">Thioesterase superfamily member 4</fullName>
    </alternativeName>
</protein>
<dbReference type="PANTHER" id="PTHR12418:SF19">
    <property type="entry name" value="ACYL-COENZYME A THIOESTERASE THEM4"/>
    <property type="match status" value="1"/>
</dbReference>
<keyword evidence="4" id="KW-1003">Cell membrane</keyword>
<evidence type="ECO:0000256" key="21">
    <source>
        <dbReference type="ARBA" id="ARBA00047969"/>
    </source>
</evidence>
<dbReference type="SUPFAM" id="SSF54637">
    <property type="entry name" value="Thioesterase/thiol ester dehydrase-isomerase"/>
    <property type="match status" value="1"/>
</dbReference>
<evidence type="ECO:0000256" key="2">
    <source>
        <dbReference type="ARBA" id="ARBA00004496"/>
    </source>
</evidence>
<dbReference type="EMBL" id="BAAAHE010000034">
    <property type="protein sequence ID" value="GAA0628682.1"/>
    <property type="molecule type" value="Genomic_DNA"/>
</dbReference>
<comment type="catalytic activity">
    <reaction evidence="23">
        <text>tetradecanoyl-CoA + H2O = tetradecanoate + CoA + H(+)</text>
        <dbReference type="Rhea" id="RHEA:40119"/>
        <dbReference type="ChEBI" id="CHEBI:15377"/>
        <dbReference type="ChEBI" id="CHEBI:15378"/>
        <dbReference type="ChEBI" id="CHEBI:30807"/>
        <dbReference type="ChEBI" id="CHEBI:57287"/>
        <dbReference type="ChEBI" id="CHEBI:57385"/>
    </reaction>
    <physiologicalReaction direction="left-to-right" evidence="23">
        <dbReference type="Rhea" id="RHEA:40120"/>
    </physiologicalReaction>
</comment>
<feature type="compositionally biased region" description="Basic and acidic residues" evidence="24">
    <location>
        <begin position="56"/>
        <end position="73"/>
    </location>
</feature>
<keyword evidence="11" id="KW-0472">Membrane</keyword>
<evidence type="ECO:0000256" key="17">
    <source>
        <dbReference type="ARBA" id="ARBA00040123"/>
    </source>
</evidence>
<evidence type="ECO:0000259" key="25">
    <source>
        <dbReference type="Pfam" id="PF03061"/>
    </source>
</evidence>
<keyword evidence="10" id="KW-0443">Lipid metabolism</keyword>
<dbReference type="InterPro" id="IPR052365">
    <property type="entry name" value="THEM4/THEM5_acyl-CoA_thioest"/>
</dbReference>
<reference evidence="26 27" key="1">
    <citation type="journal article" date="2019" name="Int. J. Syst. Evol. Microbiol.">
        <title>The Global Catalogue of Microorganisms (GCM) 10K type strain sequencing project: providing services to taxonomists for standard genome sequencing and annotation.</title>
        <authorList>
            <consortium name="The Broad Institute Genomics Platform"/>
            <consortium name="The Broad Institute Genome Sequencing Center for Infectious Disease"/>
            <person name="Wu L."/>
            <person name="Ma J."/>
        </authorList>
    </citation>
    <scope>NUCLEOTIDE SEQUENCE [LARGE SCALE GENOMIC DNA]</scope>
    <source>
        <strain evidence="26 27">JCM 10671</strain>
    </source>
</reference>
<evidence type="ECO:0000256" key="14">
    <source>
        <dbReference type="ARBA" id="ARBA00037002"/>
    </source>
</evidence>
<comment type="subcellular location">
    <subcellularLocation>
        <location evidence="3">Cell projection</location>
        <location evidence="3">Ruffle membrane</location>
    </subcellularLocation>
    <subcellularLocation>
        <location evidence="2">Cytoplasm</location>
    </subcellularLocation>
    <subcellularLocation>
        <location evidence="1">Membrane</location>
        <topology evidence="1">Peripheral membrane protein</topology>
    </subcellularLocation>
</comment>
<feature type="domain" description="Thioesterase" evidence="25">
    <location>
        <begin position="109"/>
        <end position="182"/>
    </location>
</feature>
<evidence type="ECO:0000256" key="20">
    <source>
        <dbReference type="ARBA" id="ARBA00047734"/>
    </source>
</evidence>
<evidence type="ECO:0000256" key="15">
    <source>
        <dbReference type="ARBA" id="ARBA00038456"/>
    </source>
</evidence>
<dbReference type="CDD" id="cd03443">
    <property type="entry name" value="PaaI_thioesterase"/>
    <property type="match status" value="1"/>
</dbReference>
<comment type="caution">
    <text evidence="26">The sequence shown here is derived from an EMBL/GenBank/DDBJ whole genome shotgun (WGS) entry which is preliminary data.</text>
</comment>
<evidence type="ECO:0000256" key="5">
    <source>
        <dbReference type="ARBA" id="ARBA00022490"/>
    </source>
</evidence>
<evidence type="ECO:0000313" key="26">
    <source>
        <dbReference type="EMBL" id="GAA0628682.1"/>
    </source>
</evidence>
<evidence type="ECO:0000256" key="3">
    <source>
        <dbReference type="ARBA" id="ARBA00004632"/>
    </source>
</evidence>
<dbReference type="PANTHER" id="PTHR12418">
    <property type="entry name" value="ACYL-COENZYME A THIOESTERASE THEM4"/>
    <property type="match status" value="1"/>
</dbReference>
<comment type="catalytic activity">
    <reaction evidence="20">
        <text>hexadecanoyl-CoA + H2O = hexadecanoate + CoA + H(+)</text>
        <dbReference type="Rhea" id="RHEA:16645"/>
        <dbReference type="ChEBI" id="CHEBI:7896"/>
        <dbReference type="ChEBI" id="CHEBI:15377"/>
        <dbReference type="ChEBI" id="CHEBI:15378"/>
        <dbReference type="ChEBI" id="CHEBI:57287"/>
        <dbReference type="ChEBI" id="CHEBI:57379"/>
        <dbReference type="EC" id="3.1.2.2"/>
    </reaction>
    <physiologicalReaction direction="left-to-right" evidence="20">
        <dbReference type="Rhea" id="RHEA:16646"/>
    </physiologicalReaction>
</comment>
<evidence type="ECO:0000256" key="19">
    <source>
        <dbReference type="ARBA" id="ARBA00047588"/>
    </source>
</evidence>
<dbReference type="Gene3D" id="3.10.129.10">
    <property type="entry name" value="Hotdog Thioesterase"/>
    <property type="match status" value="1"/>
</dbReference>
<comment type="catalytic activity">
    <reaction evidence="14">
        <text>(9Z)-octadecenoyl-CoA + H2O = (9Z)-octadecenoate + CoA + H(+)</text>
        <dbReference type="Rhea" id="RHEA:40139"/>
        <dbReference type="ChEBI" id="CHEBI:15377"/>
        <dbReference type="ChEBI" id="CHEBI:15378"/>
        <dbReference type="ChEBI" id="CHEBI:30823"/>
        <dbReference type="ChEBI" id="CHEBI:57287"/>
        <dbReference type="ChEBI" id="CHEBI:57387"/>
    </reaction>
    <physiologicalReaction direction="left-to-right" evidence="14">
        <dbReference type="Rhea" id="RHEA:40140"/>
    </physiologicalReaction>
</comment>
<evidence type="ECO:0000256" key="7">
    <source>
        <dbReference type="ARBA" id="ARBA00022801"/>
    </source>
</evidence>
<comment type="catalytic activity">
    <reaction evidence="22">
        <text>dodecanoyl-CoA + H2O = dodecanoate + CoA + H(+)</text>
        <dbReference type="Rhea" id="RHEA:30135"/>
        <dbReference type="ChEBI" id="CHEBI:15377"/>
        <dbReference type="ChEBI" id="CHEBI:15378"/>
        <dbReference type="ChEBI" id="CHEBI:18262"/>
        <dbReference type="ChEBI" id="CHEBI:57287"/>
        <dbReference type="ChEBI" id="CHEBI:57375"/>
    </reaction>
    <physiologicalReaction direction="left-to-right" evidence="22">
        <dbReference type="Rhea" id="RHEA:30136"/>
    </physiologicalReaction>
</comment>
<keyword evidence="6" id="KW-0053">Apoptosis</keyword>
<comment type="catalytic activity">
    <reaction evidence="21">
        <text>decanoyl-CoA + H2O = decanoate + CoA + H(+)</text>
        <dbReference type="Rhea" id="RHEA:40059"/>
        <dbReference type="ChEBI" id="CHEBI:15377"/>
        <dbReference type="ChEBI" id="CHEBI:15378"/>
        <dbReference type="ChEBI" id="CHEBI:27689"/>
        <dbReference type="ChEBI" id="CHEBI:57287"/>
        <dbReference type="ChEBI" id="CHEBI:61430"/>
    </reaction>
    <physiologicalReaction direction="left-to-right" evidence="21">
        <dbReference type="Rhea" id="RHEA:40060"/>
    </physiologicalReaction>
</comment>
<dbReference type="Pfam" id="PF03061">
    <property type="entry name" value="4HBT"/>
    <property type="match status" value="1"/>
</dbReference>
<keyword evidence="7" id="KW-0378">Hydrolase</keyword>
<sequence length="198" mass="20952">MVQQLPPHAVAPGVVDGFADLVTSARDFVDALCASEAPEDLQRGVAQTLRSAAAELRSHTVDRDEAPAGRRPDLPGQGHPLLPAVVVTELCEGRVRAEVTFGAAHHGSGGAVHGGVIPLVYDDVLGRLAARSVVPVARTRSLEVSYEAVTPVARRLYIEGWIDELNGRKIFTSGCMSDGTRVLTTAKGFFVALRPGQP</sequence>